<dbReference type="STRING" id="643674.PAEH1_05890"/>
<dbReference type="InterPro" id="IPR013766">
    <property type="entry name" value="Thioredoxin_domain"/>
</dbReference>
<proteinExistence type="predicted"/>
<dbReference type="OrthoDB" id="8521206at2"/>
<evidence type="ECO:0000259" key="1">
    <source>
        <dbReference type="PROSITE" id="PS51352"/>
    </source>
</evidence>
<dbReference type="EMBL" id="CP019697">
    <property type="protein sequence ID" value="AQS51217.1"/>
    <property type="molecule type" value="Genomic_DNA"/>
</dbReference>
<sequence length="128" mass="14485">MLYPEKNRTELLQGLEALQADQFVVVCYCAAWCKTCAGFEPQMAQLAANYPQHLFVWVDIEEHETLLIDEDIEDFPTILIQNKKGTLFYGPLLPFAEHLDRLLQQASKQPTFTHTAADFNALVVAAAK</sequence>
<evidence type="ECO:0000313" key="3">
    <source>
        <dbReference type="Proteomes" id="UP000189369"/>
    </source>
</evidence>
<accession>A0A1U9JZL6</accession>
<name>A0A1U9JZL6_9BURK</name>
<reference evidence="2 3" key="1">
    <citation type="submission" date="2017-01" db="EMBL/GenBank/DDBJ databases">
        <title>Complete Genome Sequence of Paenalcaligenes hominis, Isolated from a paraplegic Patient with neurogenic bladder.</title>
        <authorList>
            <person name="Mukhopadhyay R."/>
            <person name="Joaquin J."/>
            <person name="Hogue R."/>
            <person name="Kilaru A."/>
            <person name="Jospin G."/>
            <person name="Mars K."/>
            <person name="Eisen J.A."/>
            <person name="Chaturvedi V."/>
        </authorList>
    </citation>
    <scope>NUCLEOTIDE SEQUENCE [LARGE SCALE GENOMIC DNA]</scope>
    <source>
        <strain evidence="2 3">15S00501</strain>
    </source>
</reference>
<protein>
    <recommendedName>
        <fullName evidence="1">Thioredoxin domain-containing protein</fullName>
    </recommendedName>
</protein>
<organism evidence="2 3">
    <name type="scientific">Paenalcaligenes hominis</name>
    <dbReference type="NCBI Taxonomy" id="643674"/>
    <lineage>
        <taxon>Bacteria</taxon>
        <taxon>Pseudomonadati</taxon>
        <taxon>Pseudomonadota</taxon>
        <taxon>Betaproteobacteria</taxon>
        <taxon>Burkholderiales</taxon>
        <taxon>Alcaligenaceae</taxon>
        <taxon>Paenalcaligenes</taxon>
    </lineage>
</organism>
<dbReference type="Gene3D" id="3.40.30.10">
    <property type="entry name" value="Glutaredoxin"/>
    <property type="match status" value="1"/>
</dbReference>
<dbReference type="InterPro" id="IPR036249">
    <property type="entry name" value="Thioredoxin-like_sf"/>
</dbReference>
<evidence type="ECO:0000313" key="2">
    <source>
        <dbReference type="EMBL" id="AQS51217.1"/>
    </source>
</evidence>
<dbReference type="CDD" id="cd02947">
    <property type="entry name" value="TRX_family"/>
    <property type="match status" value="1"/>
</dbReference>
<dbReference type="Pfam" id="PF00085">
    <property type="entry name" value="Thioredoxin"/>
    <property type="match status" value="1"/>
</dbReference>
<dbReference type="PROSITE" id="PS51352">
    <property type="entry name" value="THIOREDOXIN_2"/>
    <property type="match status" value="1"/>
</dbReference>
<dbReference type="SUPFAM" id="SSF52833">
    <property type="entry name" value="Thioredoxin-like"/>
    <property type="match status" value="1"/>
</dbReference>
<gene>
    <name evidence="2" type="ORF">PAEH1_05890</name>
</gene>
<dbReference type="KEGG" id="phn:PAEH1_05890"/>
<dbReference type="AlphaFoldDB" id="A0A1U9JZL6"/>
<feature type="domain" description="Thioredoxin" evidence="1">
    <location>
        <begin position="1"/>
        <end position="108"/>
    </location>
</feature>
<dbReference type="Proteomes" id="UP000189369">
    <property type="component" value="Chromosome"/>
</dbReference>